<dbReference type="InterPro" id="IPR005821">
    <property type="entry name" value="Ion_trans_dom"/>
</dbReference>
<feature type="domain" description="Ion transport" evidence="6">
    <location>
        <begin position="16"/>
        <end position="229"/>
    </location>
</feature>
<dbReference type="InterPro" id="IPR027359">
    <property type="entry name" value="Volt_channel_dom_sf"/>
</dbReference>
<keyword evidence="3 5" id="KW-1133">Transmembrane helix</keyword>
<dbReference type="Gene3D" id="1.10.287.70">
    <property type="match status" value="1"/>
</dbReference>
<dbReference type="PANTHER" id="PTHR10037:SF62">
    <property type="entry name" value="SODIUM CHANNEL PROTEIN 60E"/>
    <property type="match status" value="1"/>
</dbReference>
<comment type="subcellular location">
    <subcellularLocation>
        <location evidence="1">Membrane</location>
        <topology evidence="1">Multi-pass membrane protein</topology>
    </subcellularLocation>
</comment>
<keyword evidence="2 5" id="KW-0812">Transmembrane</keyword>
<dbReference type="Proteomes" id="UP000632498">
    <property type="component" value="Unassembled WGS sequence"/>
</dbReference>
<evidence type="ECO:0000259" key="6">
    <source>
        <dbReference type="Pfam" id="PF00520"/>
    </source>
</evidence>
<feature type="transmembrane region" description="Helical" evidence="5">
    <location>
        <begin position="161"/>
        <end position="183"/>
    </location>
</feature>
<dbReference type="Gene3D" id="1.20.120.350">
    <property type="entry name" value="Voltage-gated potassium channels. Chain C"/>
    <property type="match status" value="1"/>
</dbReference>
<evidence type="ECO:0000256" key="5">
    <source>
        <dbReference type="SAM" id="Phobius"/>
    </source>
</evidence>
<keyword evidence="4 5" id="KW-0472">Membrane</keyword>
<dbReference type="Pfam" id="PF00520">
    <property type="entry name" value="Ion_trans"/>
    <property type="match status" value="1"/>
</dbReference>
<evidence type="ECO:0000313" key="8">
    <source>
        <dbReference type="Proteomes" id="UP000632498"/>
    </source>
</evidence>
<feature type="transmembrane region" description="Helical" evidence="5">
    <location>
        <begin position="80"/>
        <end position="100"/>
    </location>
</feature>
<evidence type="ECO:0000256" key="4">
    <source>
        <dbReference type="ARBA" id="ARBA00023136"/>
    </source>
</evidence>
<reference evidence="7" key="2">
    <citation type="submission" date="2020-09" db="EMBL/GenBank/DDBJ databases">
        <authorList>
            <person name="Sun Q."/>
            <person name="Zhou Y."/>
        </authorList>
    </citation>
    <scope>NUCLEOTIDE SEQUENCE</scope>
    <source>
        <strain evidence="7">CGMCC 1.15254</strain>
    </source>
</reference>
<dbReference type="SUPFAM" id="SSF81324">
    <property type="entry name" value="Voltage-gated potassium channels"/>
    <property type="match status" value="1"/>
</dbReference>
<evidence type="ECO:0000256" key="3">
    <source>
        <dbReference type="ARBA" id="ARBA00022989"/>
    </source>
</evidence>
<dbReference type="RefSeq" id="WP_188666793.1">
    <property type="nucleotide sequence ID" value="NZ_BMHV01000031.1"/>
</dbReference>
<sequence>MSTRLRLLNWIESTKIQYFITGVIILNAITLGLETSDAIMAQFGSLLHLLDKVALGIFVIEIGLKLYGRGWSFFKNGWNLFDFAVVAIALIPASGPLAVLRSFRILRVLRLMSMVPQMRSVIQALISAIPGMFSIIGLITLIFYVSAVLTTNFYAKTFTEWFGTIGASMYTLFQVMTLESWSMGIVRPVMEQHPLAWIFFVPFILVTSFAVINLFIGVIVDAMQSQHQTEAHEIEANMHADTESLKTEIISLRSEIAELKELMKKDA</sequence>
<dbReference type="PANTHER" id="PTHR10037">
    <property type="entry name" value="VOLTAGE-GATED CATION CHANNEL CALCIUM AND SODIUM"/>
    <property type="match status" value="1"/>
</dbReference>
<keyword evidence="8" id="KW-1185">Reference proteome</keyword>
<accession>A0A917FEQ4</accession>
<feature type="transmembrane region" description="Helical" evidence="5">
    <location>
        <begin position="121"/>
        <end position="149"/>
    </location>
</feature>
<protein>
    <recommendedName>
        <fullName evidence="6">Ion transport domain-containing protein</fullName>
    </recommendedName>
</protein>
<dbReference type="GO" id="GO:0001518">
    <property type="term" value="C:voltage-gated sodium channel complex"/>
    <property type="evidence" value="ECO:0007669"/>
    <property type="project" value="TreeGrafter"/>
</dbReference>
<name>A0A917FEQ4_9PROT</name>
<proteinExistence type="predicted"/>
<gene>
    <name evidence="7" type="ORF">GCM10011332_30430</name>
</gene>
<reference evidence="7" key="1">
    <citation type="journal article" date="2014" name="Int. J. Syst. Evol. Microbiol.">
        <title>Complete genome sequence of Corynebacterium casei LMG S-19264T (=DSM 44701T), isolated from a smear-ripened cheese.</title>
        <authorList>
            <consortium name="US DOE Joint Genome Institute (JGI-PGF)"/>
            <person name="Walter F."/>
            <person name="Albersmeier A."/>
            <person name="Kalinowski J."/>
            <person name="Ruckert C."/>
        </authorList>
    </citation>
    <scope>NUCLEOTIDE SEQUENCE</scope>
    <source>
        <strain evidence="7">CGMCC 1.15254</strain>
    </source>
</reference>
<dbReference type="EMBL" id="BMHV01000031">
    <property type="protein sequence ID" value="GGF74242.1"/>
    <property type="molecule type" value="Genomic_DNA"/>
</dbReference>
<dbReference type="InterPro" id="IPR043203">
    <property type="entry name" value="VGCC_Ca_Na"/>
</dbReference>
<organism evidence="7 8">
    <name type="scientific">Terasakiella brassicae</name>
    <dbReference type="NCBI Taxonomy" id="1634917"/>
    <lineage>
        <taxon>Bacteria</taxon>
        <taxon>Pseudomonadati</taxon>
        <taxon>Pseudomonadota</taxon>
        <taxon>Alphaproteobacteria</taxon>
        <taxon>Rhodospirillales</taxon>
        <taxon>Terasakiellaceae</taxon>
        <taxon>Terasakiella</taxon>
    </lineage>
</organism>
<comment type="caution">
    <text evidence="7">The sequence shown here is derived from an EMBL/GenBank/DDBJ whole genome shotgun (WGS) entry which is preliminary data.</text>
</comment>
<evidence type="ECO:0000256" key="2">
    <source>
        <dbReference type="ARBA" id="ARBA00022692"/>
    </source>
</evidence>
<feature type="transmembrane region" description="Helical" evidence="5">
    <location>
        <begin position="195"/>
        <end position="220"/>
    </location>
</feature>
<evidence type="ECO:0000313" key="7">
    <source>
        <dbReference type="EMBL" id="GGF74242.1"/>
    </source>
</evidence>
<evidence type="ECO:0000256" key="1">
    <source>
        <dbReference type="ARBA" id="ARBA00004141"/>
    </source>
</evidence>
<feature type="transmembrane region" description="Helical" evidence="5">
    <location>
        <begin position="16"/>
        <end position="34"/>
    </location>
</feature>
<dbReference type="GO" id="GO:0005248">
    <property type="term" value="F:voltage-gated sodium channel activity"/>
    <property type="evidence" value="ECO:0007669"/>
    <property type="project" value="TreeGrafter"/>
</dbReference>
<dbReference type="AlphaFoldDB" id="A0A917FEQ4"/>